<reference evidence="2" key="1">
    <citation type="submission" date="2023-04" db="EMBL/GenBank/DDBJ databases">
        <authorList>
            <consortium name="ELIXIR-Norway"/>
        </authorList>
    </citation>
    <scope>NUCLEOTIDE SEQUENCE [LARGE SCALE GENOMIC DNA]</scope>
</reference>
<organism evidence="2 3">
    <name type="scientific">Rangifer tarandus platyrhynchus</name>
    <name type="common">Svalbard reindeer</name>
    <dbReference type="NCBI Taxonomy" id="3082113"/>
    <lineage>
        <taxon>Eukaryota</taxon>
        <taxon>Metazoa</taxon>
        <taxon>Chordata</taxon>
        <taxon>Craniata</taxon>
        <taxon>Vertebrata</taxon>
        <taxon>Euteleostomi</taxon>
        <taxon>Mammalia</taxon>
        <taxon>Eutheria</taxon>
        <taxon>Laurasiatheria</taxon>
        <taxon>Artiodactyla</taxon>
        <taxon>Ruminantia</taxon>
        <taxon>Pecora</taxon>
        <taxon>Cervidae</taxon>
        <taxon>Odocoileinae</taxon>
        <taxon>Rangifer</taxon>
    </lineage>
</organism>
<feature type="region of interest" description="Disordered" evidence="1">
    <location>
        <begin position="58"/>
        <end position="94"/>
    </location>
</feature>
<feature type="compositionally biased region" description="Low complexity" evidence="1">
    <location>
        <begin position="12"/>
        <end position="21"/>
    </location>
</feature>
<dbReference type="Proteomes" id="UP001176941">
    <property type="component" value="Chromosome 27"/>
</dbReference>
<feature type="region of interest" description="Disordered" evidence="1">
    <location>
        <begin position="12"/>
        <end position="35"/>
    </location>
</feature>
<evidence type="ECO:0000313" key="2">
    <source>
        <dbReference type="EMBL" id="CAI9167502.1"/>
    </source>
</evidence>
<evidence type="ECO:0000256" key="1">
    <source>
        <dbReference type="SAM" id="MobiDB-lite"/>
    </source>
</evidence>
<accession>A0ABN8Z3U4</accession>
<dbReference type="EMBL" id="OX459963">
    <property type="protein sequence ID" value="CAI9167502.1"/>
    <property type="molecule type" value="Genomic_DNA"/>
</dbReference>
<evidence type="ECO:0000313" key="3">
    <source>
        <dbReference type="Proteomes" id="UP001176941"/>
    </source>
</evidence>
<keyword evidence="3" id="KW-1185">Reference proteome</keyword>
<proteinExistence type="predicted"/>
<name>A0ABN8Z3U4_RANTA</name>
<sequence length="94" mass="9824">MHVRSGFGWWCRAHGGPAQPGRRGRGWLPPSERREAGGWELGGLAVVWGQMSWLEAEGPQTGSRQAVSVQAGRWSVPGGPTAGSADLPGGCSTS</sequence>
<gene>
    <name evidence="2" type="ORF">MRATA1EN1_LOCUS16464</name>
</gene>
<protein>
    <submittedName>
        <fullName evidence="2">Uncharacterized protein</fullName>
    </submittedName>
</protein>